<dbReference type="RefSeq" id="WP_375736622.1">
    <property type="nucleotide sequence ID" value="NZ_JBCGDC010000153.1"/>
</dbReference>
<feature type="signal peptide" evidence="4">
    <location>
        <begin position="1"/>
        <end position="25"/>
    </location>
</feature>
<dbReference type="Pfam" id="PF00553">
    <property type="entry name" value="CBM_2"/>
    <property type="match status" value="1"/>
</dbReference>
<sequence length="250" mass="25427">MIHKFGVLLAAATVAVTGWATIAGATVPAGAAVPAAAPAPAQTSPPACPPVLPVSAMVTASTATSLTVTYSIMLSPPCGYDPPITVSLFASRTDAEQWRDPVATATSGPQRYGTVTVGGLTPDTEYWFRLSDVAGRQDRYIVGGPARTAAQPACTATAAITSAWDGGFVASVTVRNTGAEPIDGWRVWWQWSGDERIQTAWNAVPDGTGTGPAVRDAGYNAALPPGGSATFGLLVATSAAPPTIALSCAR</sequence>
<dbReference type="CDD" id="cd00063">
    <property type="entry name" value="FN3"/>
    <property type="match status" value="1"/>
</dbReference>
<dbReference type="InterPro" id="IPR012291">
    <property type="entry name" value="CBM2_carb-bd_dom_sf"/>
</dbReference>
<dbReference type="Proteomes" id="UP001582793">
    <property type="component" value="Unassembled WGS sequence"/>
</dbReference>
<dbReference type="SUPFAM" id="SSF49384">
    <property type="entry name" value="Carbohydrate-binding domain"/>
    <property type="match status" value="1"/>
</dbReference>
<evidence type="ECO:0000256" key="4">
    <source>
        <dbReference type="SAM" id="SignalP"/>
    </source>
</evidence>
<dbReference type="EMBL" id="JBCGDC010000153">
    <property type="protein sequence ID" value="MFB6397575.1"/>
    <property type="molecule type" value="Genomic_DNA"/>
</dbReference>
<evidence type="ECO:0000256" key="3">
    <source>
        <dbReference type="ARBA" id="ARBA00023326"/>
    </source>
</evidence>
<evidence type="ECO:0000313" key="6">
    <source>
        <dbReference type="EMBL" id="MFB6397575.1"/>
    </source>
</evidence>
<protein>
    <submittedName>
        <fullName evidence="6">Cellulose binding domain-containing protein</fullName>
    </submittedName>
</protein>
<dbReference type="SMART" id="SM00637">
    <property type="entry name" value="CBD_II"/>
    <property type="match status" value="1"/>
</dbReference>
<keyword evidence="1" id="KW-0119">Carbohydrate metabolism</keyword>
<dbReference type="InterPro" id="IPR008965">
    <property type="entry name" value="CBM2/CBM3_carb-bd_dom_sf"/>
</dbReference>
<keyword evidence="7" id="KW-1185">Reference proteome</keyword>
<gene>
    <name evidence="6" type="ORF">AAFH96_31455</name>
</gene>
<dbReference type="InterPro" id="IPR036116">
    <property type="entry name" value="FN3_sf"/>
</dbReference>
<dbReference type="InterPro" id="IPR001919">
    <property type="entry name" value="CBD2"/>
</dbReference>
<dbReference type="InterPro" id="IPR003961">
    <property type="entry name" value="FN3_dom"/>
</dbReference>
<dbReference type="PROSITE" id="PS51173">
    <property type="entry name" value="CBM2"/>
    <property type="match status" value="1"/>
</dbReference>
<accession>A0ABV5D0C0</accession>
<dbReference type="Gene3D" id="2.60.40.10">
    <property type="entry name" value="Immunoglobulins"/>
    <property type="match status" value="1"/>
</dbReference>
<evidence type="ECO:0000256" key="1">
    <source>
        <dbReference type="ARBA" id="ARBA00023277"/>
    </source>
</evidence>
<dbReference type="InterPro" id="IPR013783">
    <property type="entry name" value="Ig-like_fold"/>
</dbReference>
<feature type="domain" description="CBM2" evidence="5">
    <location>
        <begin position="147"/>
        <end position="250"/>
    </location>
</feature>
<proteinExistence type="predicted"/>
<name>A0ABV5D0C0_9ACTN</name>
<feature type="chain" id="PRO_5046044009" evidence="4">
    <location>
        <begin position="26"/>
        <end position="250"/>
    </location>
</feature>
<dbReference type="SUPFAM" id="SSF49265">
    <property type="entry name" value="Fibronectin type III"/>
    <property type="match status" value="1"/>
</dbReference>
<reference evidence="6 7" key="1">
    <citation type="submission" date="2024-04" db="EMBL/GenBank/DDBJ databases">
        <title>Polymorphospora sp. isolated from Baiyangdian Lake in Xiong'an New Area.</title>
        <authorList>
            <person name="Zhang X."/>
            <person name="Liu J."/>
        </authorList>
    </citation>
    <scope>NUCLEOTIDE SEQUENCE [LARGE SCALE GENOMIC DNA]</scope>
    <source>
        <strain evidence="6 7">2-325</strain>
    </source>
</reference>
<keyword evidence="2" id="KW-0326">Glycosidase</keyword>
<keyword evidence="3" id="KW-0624">Polysaccharide degradation</keyword>
<keyword evidence="2" id="KW-0378">Hydrolase</keyword>
<evidence type="ECO:0000313" key="7">
    <source>
        <dbReference type="Proteomes" id="UP001582793"/>
    </source>
</evidence>
<dbReference type="Gene3D" id="2.60.40.290">
    <property type="match status" value="1"/>
</dbReference>
<comment type="caution">
    <text evidence="6">The sequence shown here is derived from an EMBL/GenBank/DDBJ whole genome shotgun (WGS) entry which is preliminary data.</text>
</comment>
<evidence type="ECO:0000259" key="5">
    <source>
        <dbReference type="PROSITE" id="PS51173"/>
    </source>
</evidence>
<evidence type="ECO:0000256" key="2">
    <source>
        <dbReference type="ARBA" id="ARBA00023295"/>
    </source>
</evidence>
<keyword evidence="4" id="KW-0732">Signal</keyword>
<organism evidence="6 7">
    <name type="scientific">Polymorphospora lycopeni</name>
    <dbReference type="NCBI Taxonomy" id="3140240"/>
    <lineage>
        <taxon>Bacteria</taxon>
        <taxon>Bacillati</taxon>
        <taxon>Actinomycetota</taxon>
        <taxon>Actinomycetes</taxon>
        <taxon>Micromonosporales</taxon>
        <taxon>Micromonosporaceae</taxon>
        <taxon>Polymorphospora</taxon>
    </lineage>
</organism>